<sequence length="212" mass="22126">MKAFFAIACLAFIACAESSTDVPHSLIGNVWRFKGGLANNIGEMSDRVVDRVRNLSPLRLLNINFNAATASKPISRPAAVGQAPAPAAAAQAPAPAAASPPKPASNPTTASPPPAVSSTTSKPVNCTEKEALKKKLQLAQKHENEAAVAKNEAVEAEKAAAGTLKTTPNNLSAQENQKKSKSEILVQQTKEESAHLLVNDLLKKLAAYGSCP</sequence>
<feature type="signal peptide" evidence="3">
    <location>
        <begin position="1"/>
        <end position="18"/>
    </location>
</feature>
<feature type="region of interest" description="Disordered" evidence="2">
    <location>
        <begin position="85"/>
        <end position="124"/>
    </location>
</feature>
<evidence type="ECO:0000313" key="4">
    <source>
        <dbReference type="EMBL" id="KAK0180445.1"/>
    </source>
</evidence>
<organism evidence="4 5">
    <name type="scientific">Microctonus hyperodae</name>
    <name type="common">Parasitoid wasp</name>
    <dbReference type="NCBI Taxonomy" id="165561"/>
    <lineage>
        <taxon>Eukaryota</taxon>
        <taxon>Metazoa</taxon>
        <taxon>Ecdysozoa</taxon>
        <taxon>Arthropoda</taxon>
        <taxon>Hexapoda</taxon>
        <taxon>Insecta</taxon>
        <taxon>Pterygota</taxon>
        <taxon>Neoptera</taxon>
        <taxon>Endopterygota</taxon>
        <taxon>Hymenoptera</taxon>
        <taxon>Apocrita</taxon>
        <taxon>Ichneumonoidea</taxon>
        <taxon>Braconidae</taxon>
        <taxon>Euphorinae</taxon>
        <taxon>Microctonus</taxon>
    </lineage>
</organism>
<accession>A0AA39L0F1</accession>
<keyword evidence="1" id="KW-0175">Coiled coil</keyword>
<keyword evidence="5" id="KW-1185">Reference proteome</keyword>
<dbReference type="EMBL" id="JAQQBR010000003">
    <property type="protein sequence ID" value="KAK0180445.1"/>
    <property type="molecule type" value="Genomic_DNA"/>
</dbReference>
<evidence type="ECO:0000256" key="2">
    <source>
        <dbReference type="SAM" id="MobiDB-lite"/>
    </source>
</evidence>
<proteinExistence type="predicted"/>
<evidence type="ECO:0000256" key="3">
    <source>
        <dbReference type="SAM" id="SignalP"/>
    </source>
</evidence>
<feature type="compositionally biased region" description="Pro residues" evidence="2">
    <location>
        <begin position="98"/>
        <end position="115"/>
    </location>
</feature>
<gene>
    <name evidence="4" type="ORF">PV327_006086</name>
</gene>
<name>A0AA39L0F1_MICHY</name>
<protein>
    <submittedName>
        <fullName evidence="4">Uncharacterized protein</fullName>
    </submittedName>
</protein>
<evidence type="ECO:0000256" key="1">
    <source>
        <dbReference type="SAM" id="Coils"/>
    </source>
</evidence>
<dbReference type="AlphaFoldDB" id="A0AA39L0F1"/>
<feature type="compositionally biased region" description="Polar residues" evidence="2">
    <location>
        <begin position="164"/>
        <end position="175"/>
    </location>
</feature>
<feature type="region of interest" description="Disordered" evidence="2">
    <location>
        <begin position="159"/>
        <end position="183"/>
    </location>
</feature>
<feature type="chain" id="PRO_5041386582" evidence="3">
    <location>
        <begin position="19"/>
        <end position="212"/>
    </location>
</feature>
<dbReference type="Proteomes" id="UP001168972">
    <property type="component" value="Unassembled WGS sequence"/>
</dbReference>
<feature type="compositionally biased region" description="Low complexity" evidence="2">
    <location>
        <begin position="85"/>
        <end position="97"/>
    </location>
</feature>
<reference evidence="4" key="2">
    <citation type="submission" date="2023-03" db="EMBL/GenBank/DDBJ databases">
        <authorList>
            <person name="Inwood S.N."/>
            <person name="Skelly J.G."/>
            <person name="Guhlin J."/>
            <person name="Harrop T.W.R."/>
            <person name="Goldson S.G."/>
            <person name="Dearden P.K."/>
        </authorList>
    </citation>
    <scope>NUCLEOTIDE SEQUENCE</scope>
    <source>
        <strain evidence="4">Lincoln</strain>
        <tissue evidence="4">Whole body</tissue>
    </source>
</reference>
<dbReference type="PROSITE" id="PS51257">
    <property type="entry name" value="PROKAR_LIPOPROTEIN"/>
    <property type="match status" value="1"/>
</dbReference>
<feature type="coiled-coil region" evidence="1">
    <location>
        <begin position="132"/>
        <end position="159"/>
    </location>
</feature>
<keyword evidence="3" id="KW-0732">Signal</keyword>
<reference evidence="4" key="1">
    <citation type="journal article" date="2023" name="bioRxiv">
        <title>Scaffold-level genome assemblies of two parasitoid biocontrol wasps reveal the parthenogenesis mechanism and an associated novel virus.</title>
        <authorList>
            <person name="Inwood S."/>
            <person name="Skelly J."/>
            <person name="Guhlin J."/>
            <person name="Harrop T."/>
            <person name="Goldson S."/>
            <person name="Dearden P."/>
        </authorList>
    </citation>
    <scope>NUCLEOTIDE SEQUENCE</scope>
    <source>
        <strain evidence="4">Lincoln</strain>
        <tissue evidence="4">Whole body</tissue>
    </source>
</reference>
<comment type="caution">
    <text evidence="4">The sequence shown here is derived from an EMBL/GenBank/DDBJ whole genome shotgun (WGS) entry which is preliminary data.</text>
</comment>
<evidence type="ECO:0000313" key="5">
    <source>
        <dbReference type="Proteomes" id="UP001168972"/>
    </source>
</evidence>